<dbReference type="SMART" id="SM00421">
    <property type="entry name" value="HTH_LUXR"/>
    <property type="match status" value="1"/>
</dbReference>
<dbReference type="InterPro" id="IPR000792">
    <property type="entry name" value="Tscrpt_reg_LuxR_C"/>
</dbReference>
<feature type="modified residue" description="4-aspartylphosphate" evidence="2">
    <location>
        <position position="51"/>
    </location>
</feature>
<protein>
    <submittedName>
        <fullName evidence="5">LuxR family transcriptional regulator</fullName>
    </submittedName>
</protein>
<dbReference type="InterPro" id="IPR011006">
    <property type="entry name" value="CheY-like_superfamily"/>
</dbReference>
<dbReference type="InterPro" id="IPR001789">
    <property type="entry name" value="Sig_transdc_resp-reg_receiver"/>
</dbReference>
<dbReference type="PANTHER" id="PTHR43214">
    <property type="entry name" value="TWO-COMPONENT RESPONSE REGULATOR"/>
    <property type="match status" value="1"/>
</dbReference>
<evidence type="ECO:0000256" key="2">
    <source>
        <dbReference type="PROSITE-ProRule" id="PRU00169"/>
    </source>
</evidence>
<evidence type="ECO:0000313" key="5">
    <source>
        <dbReference type="EMBL" id="KIQ34294.1"/>
    </source>
</evidence>
<name>A0A0D0MTT7_VARPD</name>
<keyword evidence="1" id="KW-0238">DNA-binding</keyword>
<evidence type="ECO:0000259" key="4">
    <source>
        <dbReference type="PROSITE" id="PS50110"/>
    </source>
</evidence>
<feature type="domain" description="Response regulatory" evidence="4">
    <location>
        <begin position="8"/>
        <end position="120"/>
    </location>
</feature>
<dbReference type="InterPro" id="IPR016032">
    <property type="entry name" value="Sig_transdc_resp-reg_C-effctor"/>
</dbReference>
<dbReference type="SUPFAM" id="SSF46894">
    <property type="entry name" value="C-terminal effector domain of the bipartite response regulators"/>
    <property type="match status" value="1"/>
</dbReference>
<dbReference type="PROSITE" id="PS50110">
    <property type="entry name" value="RESPONSE_REGULATORY"/>
    <property type="match status" value="1"/>
</dbReference>
<sequence length="206" mass="21959">MNGAVELQVRVCHGDPLAMAGLVALIGHEPGLHVQAEDAPDEGIVDVVVADHACALSLLAAASALNEPGVAGGFRVPRVVVVTRKDKEGEVMQAIASGAHGYLLQDADPAELMEAIRHVARGGPLYLCKRTKTLLRRSTPRTGFTAREEDVLRFLVKGDCNKGIARKLDISANTVKAHVSRICEKLHVASRVQVAVEATQRGLVRV</sequence>
<comment type="caution">
    <text evidence="5">The sequence shown here is derived from an EMBL/GenBank/DDBJ whole genome shotgun (WGS) entry which is preliminary data.</text>
</comment>
<dbReference type="InterPro" id="IPR039420">
    <property type="entry name" value="WalR-like"/>
</dbReference>
<feature type="domain" description="HTH luxR-type" evidence="3">
    <location>
        <begin position="137"/>
        <end position="202"/>
    </location>
</feature>
<dbReference type="CDD" id="cd06170">
    <property type="entry name" value="LuxR_C_like"/>
    <property type="match status" value="1"/>
</dbReference>
<organism evidence="5 6">
    <name type="scientific">Variovorax paradoxus</name>
    <dbReference type="NCBI Taxonomy" id="34073"/>
    <lineage>
        <taxon>Bacteria</taxon>
        <taxon>Pseudomonadati</taxon>
        <taxon>Pseudomonadota</taxon>
        <taxon>Betaproteobacteria</taxon>
        <taxon>Burkholderiales</taxon>
        <taxon>Comamonadaceae</taxon>
        <taxon>Variovorax</taxon>
    </lineage>
</organism>
<proteinExistence type="predicted"/>
<dbReference type="OrthoDB" id="3374006at2"/>
<dbReference type="EMBL" id="JXQQ01000016">
    <property type="protein sequence ID" value="KIQ34294.1"/>
    <property type="molecule type" value="Genomic_DNA"/>
</dbReference>
<gene>
    <name evidence="5" type="ORF">RT97_08195</name>
</gene>
<reference evidence="5 6" key="1">
    <citation type="submission" date="2014-12" db="EMBL/GenBank/DDBJ databases">
        <title>16Stimator: statistical estimation of ribosomal gene copy numbers from draft genome assemblies.</title>
        <authorList>
            <person name="Perisin M.A."/>
            <person name="Vetter M."/>
            <person name="Gilbert J.A."/>
            <person name="Bergelson J."/>
        </authorList>
    </citation>
    <scope>NUCLEOTIDE SEQUENCE [LARGE SCALE GENOMIC DNA]</scope>
    <source>
        <strain evidence="5 6">MEDvA23</strain>
    </source>
</reference>
<dbReference type="GO" id="GO:0000160">
    <property type="term" value="P:phosphorelay signal transduction system"/>
    <property type="evidence" value="ECO:0007669"/>
    <property type="project" value="InterPro"/>
</dbReference>
<dbReference type="PROSITE" id="PS50043">
    <property type="entry name" value="HTH_LUXR_2"/>
    <property type="match status" value="1"/>
</dbReference>
<keyword evidence="2" id="KW-0597">Phosphoprotein</keyword>
<dbReference type="SUPFAM" id="SSF52172">
    <property type="entry name" value="CheY-like"/>
    <property type="match status" value="1"/>
</dbReference>
<evidence type="ECO:0000256" key="1">
    <source>
        <dbReference type="ARBA" id="ARBA00023125"/>
    </source>
</evidence>
<evidence type="ECO:0000259" key="3">
    <source>
        <dbReference type="PROSITE" id="PS50043"/>
    </source>
</evidence>
<accession>A0A0D0MTT7</accession>
<dbReference type="AlphaFoldDB" id="A0A0D0MTT7"/>
<evidence type="ECO:0000313" key="6">
    <source>
        <dbReference type="Proteomes" id="UP000032067"/>
    </source>
</evidence>
<dbReference type="PROSITE" id="PS00622">
    <property type="entry name" value="HTH_LUXR_1"/>
    <property type="match status" value="1"/>
</dbReference>
<dbReference type="GO" id="GO:0003677">
    <property type="term" value="F:DNA binding"/>
    <property type="evidence" value="ECO:0007669"/>
    <property type="project" value="UniProtKB-KW"/>
</dbReference>
<dbReference type="Gene3D" id="3.40.50.2300">
    <property type="match status" value="1"/>
</dbReference>
<dbReference type="Pfam" id="PF00196">
    <property type="entry name" value="GerE"/>
    <property type="match status" value="1"/>
</dbReference>
<dbReference type="Proteomes" id="UP000032067">
    <property type="component" value="Unassembled WGS sequence"/>
</dbReference>
<dbReference type="GO" id="GO:0006355">
    <property type="term" value="P:regulation of DNA-templated transcription"/>
    <property type="evidence" value="ECO:0007669"/>
    <property type="project" value="InterPro"/>
</dbReference>
<dbReference type="PRINTS" id="PR00038">
    <property type="entry name" value="HTHLUXR"/>
</dbReference>
<dbReference type="RefSeq" id="WP_042578290.1">
    <property type="nucleotide sequence ID" value="NZ_JXQQ01000016.1"/>
</dbReference>